<name>A0A514CY44_9CAUD</name>
<evidence type="ECO:0000313" key="1">
    <source>
        <dbReference type="EMBL" id="QDH85426.1"/>
    </source>
</evidence>
<organism evidence="1 2">
    <name type="scientific">Proteus phage vB_PmiP_RS1pmA</name>
    <dbReference type="NCBI Taxonomy" id="2250312"/>
    <lineage>
        <taxon>Viruses</taxon>
        <taxon>Duplodnaviria</taxon>
        <taxon>Heunggongvirae</taxon>
        <taxon>Uroviricota</taxon>
        <taxon>Caudoviricetes</taxon>
        <taxon>Autographivirales</taxon>
        <taxon>Autoscriptoviridae</taxon>
        <taxon>Slopekvirinae</taxon>
        <taxon>Novosibovirus</taxon>
        <taxon>Novosibovirus RS1pmA</taxon>
    </lineage>
</organism>
<accession>A0A514CY44</accession>
<sequence>MNLQVERAIELFTLDEQTALQAHLEQLKLQDPESYWIAVQELEGFIFDE</sequence>
<dbReference type="Proteomes" id="UP000317418">
    <property type="component" value="Segment"/>
</dbReference>
<evidence type="ECO:0000313" key="2">
    <source>
        <dbReference type="Proteomes" id="UP000317418"/>
    </source>
</evidence>
<protein>
    <submittedName>
        <fullName evidence="1">Uncharacterized protein</fullName>
    </submittedName>
</protein>
<proteinExistence type="predicted"/>
<dbReference type="EMBL" id="MG575418">
    <property type="protein sequence ID" value="QDH85426.1"/>
    <property type="molecule type" value="Genomic_DNA"/>
</dbReference>
<reference evidence="1 2" key="1">
    <citation type="submission" date="2017-11" db="EMBL/GenBank/DDBJ databases">
        <title>Genomic and ecogenomic characterisation of Proteus mirabilis bacteriophage supports development of cocktails for phage therapy.</title>
        <authorList>
            <person name="Alves D.R."/>
            <person name="Nzakizwanayo J."/>
            <person name="Dedi C."/>
            <person name="Olympiou C."/>
            <person name="Hanin A."/>
            <person name="Kot W."/>
            <person name="Hansen L."/>
            <person name="Gahan C."/>
            <person name="Schellenberge P."/>
            <person name="Ogilvie L.A."/>
            <person name="Jones B.V."/>
        </authorList>
    </citation>
    <scope>NUCLEOTIDE SEQUENCE [LARGE SCALE GENOMIC DNA]</scope>
</reference>
<keyword evidence="2" id="KW-1185">Reference proteome</keyword>